<keyword evidence="9" id="KW-0732">Signal</keyword>
<gene>
    <name evidence="11" type="ORF">AM1BK_40870</name>
</gene>
<dbReference type="SMART" id="SM00631">
    <property type="entry name" value="Zn_pept"/>
    <property type="match status" value="1"/>
</dbReference>
<comment type="caution">
    <text evidence="11">The sequence shown here is derived from an EMBL/GenBank/DDBJ whole genome shotgun (WGS) entry which is preliminary data.</text>
</comment>
<dbReference type="Proteomes" id="UP000637074">
    <property type="component" value="Unassembled WGS sequence"/>
</dbReference>
<dbReference type="EMBL" id="BNDS01000024">
    <property type="protein sequence ID" value="GHI00545.1"/>
    <property type="molecule type" value="Genomic_DNA"/>
</dbReference>
<reference evidence="11 12" key="1">
    <citation type="journal article" date="2022" name="Int. J. Syst. Evol. Microbiol.">
        <title>Neobacillus kokaensis sp. nov., isolated from soil.</title>
        <authorList>
            <person name="Yuki K."/>
            <person name="Matsubara H."/>
            <person name="Yamaguchi S."/>
        </authorList>
    </citation>
    <scope>NUCLEOTIDE SEQUENCE [LARGE SCALE GENOMIC DNA]</scope>
    <source>
        <strain evidence="11 12">LOB 377</strain>
    </source>
</reference>
<feature type="chain" id="PRO_5045787480" description="Peptidase M14 domain-containing protein" evidence="9">
    <location>
        <begin position="22"/>
        <end position="327"/>
    </location>
</feature>
<keyword evidence="3" id="KW-0645">Protease</keyword>
<evidence type="ECO:0000313" key="12">
    <source>
        <dbReference type="Proteomes" id="UP000637074"/>
    </source>
</evidence>
<keyword evidence="6" id="KW-0862">Zinc</keyword>
<dbReference type="RefSeq" id="WP_191276036.1">
    <property type="nucleotide sequence ID" value="NZ_BNDS01000024.1"/>
</dbReference>
<feature type="active site" description="Proton donor/acceptor" evidence="8">
    <location>
        <position position="289"/>
    </location>
</feature>
<organism evidence="11 12">
    <name type="scientific">Neobacillus kokaensis</name>
    <dbReference type="NCBI Taxonomy" id="2759023"/>
    <lineage>
        <taxon>Bacteria</taxon>
        <taxon>Bacillati</taxon>
        <taxon>Bacillota</taxon>
        <taxon>Bacilli</taxon>
        <taxon>Bacillales</taxon>
        <taxon>Bacillaceae</taxon>
        <taxon>Neobacillus</taxon>
    </lineage>
</organism>
<protein>
    <recommendedName>
        <fullName evidence="10">Peptidase M14 domain-containing protein</fullName>
    </recommendedName>
</protein>
<feature type="signal peptide" evidence="9">
    <location>
        <begin position="1"/>
        <end position="21"/>
    </location>
</feature>
<dbReference type="PANTHER" id="PTHR11705">
    <property type="entry name" value="PROTEASE FAMILY M14 CARBOXYPEPTIDASE A,B"/>
    <property type="match status" value="1"/>
</dbReference>
<sequence>MAKYLCLMLIFLLLFENAAAAKMVETNKPYSYEQLSNDIVEIKNKYKDLVGVRSIGKSELGREIWAAKLGKGDKTIVLIGSHHGREWMTTMLLMKMLETYAAAFEQQGKIGVKSTRILNEVSIWFIPMLNPDGVTIQQNILGEFSLEHQKRLLKMNDGDRNFKRWKANGKGVDLNRQYPADWNDLKLGPSEPYYKSYKGKKPLEAAEVLALTRFIEEVSPSIAAAYHSAGREIFWNYKNGIFSLRDYLIAWKMARLTGYKLAMPDMEATGGGFTDWFITTYHRPALTIEISYLVGETNPPLSVFKNEWNRNKYVGLMLAHEAEKILD</sequence>
<dbReference type="PANTHER" id="PTHR11705:SF143">
    <property type="entry name" value="SLL0236 PROTEIN"/>
    <property type="match status" value="1"/>
</dbReference>
<evidence type="ECO:0000313" key="11">
    <source>
        <dbReference type="EMBL" id="GHI00545.1"/>
    </source>
</evidence>
<evidence type="ECO:0000256" key="5">
    <source>
        <dbReference type="ARBA" id="ARBA00022801"/>
    </source>
</evidence>
<dbReference type="Gene3D" id="3.40.630.10">
    <property type="entry name" value="Zn peptidases"/>
    <property type="match status" value="1"/>
</dbReference>
<evidence type="ECO:0000256" key="8">
    <source>
        <dbReference type="PROSITE-ProRule" id="PRU01379"/>
    </source>
</evidence>
<evidence type="ECO:0000256" key="4">
    <source>
        <dbReference type="ARBA" id="ARBA00022723"/>
    </source>
</evidence>
<keyword evidence="7" id="KW-0482">Metalloprotease</keyword>
<dbReference type="PRINTS" id="PR00765">
    <property type="entry name" value="CRBOXYPTASEA"/>
</dbReference>
<feature type="domain" description="Peptidase M14" evidence="10">
    <location>
        <begin position="28"/>
        <end position="322"/>
    </location>
</feature>
<dbReference type="InterPro" id="IPR057246">
    <property type="entry name" value="CARBOXYPEPT_ZN_1"/>
</dbReference>
<keyword evidence="4" id="KW-0479">Metal-binding</keyword>
<evidence type="ECO:0000256" key="7">
    <source>
        <dbReference type="ARBA" id="ARBA00023049"/>
    </source>
</evidence>
<comment type="similarity">
    <text evidence="2 8">Belongs to the peptidase M14 family.</text>
</comment>
<name>A0ABQ3N6I9_9BACI</name>
<comment type="cofactor">
    <cofactor evidence="1">
        <name>Zn(2+)</name>
        <dbReference type="ChEBI" id="CHEBI:29105"/>
    </cofactor>
</comment>
<evidence type="ECO:0000259" key="10">
    <source>
        <dbReference type="PROSITE" id="PS52035"/>
    </source>
</evidence>
<dbReference type="InterPro" id="IPR000834">
    <property type="entry name" value="Peptidase_M14"/>
</dbReference>
<evidence type="ECO:0000256" key="3">
    <source>
        <dbReference type="ARBA" id="ARBA00022670"/>
    </source>
</evidence>
<evidence type="ECO:0000256" key="9">
    <source>
        <dbReference type="SAM" id="SignalP"/>
    </source>
</evidence>
<accession>A0ABQ3N6I9</accession>
<keyword evidence="5" id="KW-0378">Hydrolase</keyword>
<dbReference type="PROSITE" id="PS52035">
    <property type="entry name" value="PEPTIDASE_M14"/>
    <property type="match status" value="1"/>
</dbReference>
<keyword evidence="12" id="KW-1185">Reference proteome</keyword>
<proteinExistence type="inferred from homology"/>
<evidence type="ECO:0000256" key="2">
    <source>
        <dbReference type="ARBA" id="ARBA00005988"/>
    </source>
</evidence>
<evidence type="ECO:0000256" key="6">
    <source>
        <dbReference type="ARBA" id="ARBA00022833"/>
    </source>
</evidence>
<dbReference type="SUPFAM" id="SSF53187">
    <property type="entry name" value="Zn-dependent exopeptidases"/>
    <property type="match status" value="1"/>
</dbReference>
<dbReference type="Pfam" id="PF00246">
    <property type="entry name" value="Peptidase_M14"/>
    <property type="match status" value="1"/>
</dbReference>
<dbReference type="PROSITE" id="PS00132">
    <property type="entry name" value="CARBOXYPEPT_ZN_1"/>
    <property type="match status" value="1"/>
</dbReference>
<evidence type="ECO:0000256" key="1">
    <source>
        <dbReference type="ARBA" id="ARBA00001947"/>
    </source>
</evidence>